<dbReference type="GO" id="GO:0004364">
    <property type="term" value="F:glutathione transferase activity"/>
    <property type="evidence" value="ECO:0007669"/>
    <property type="project" value="UniProtKB-EC"/>
</dbReference>
<organism evidence="8 9">
    <name type="scientific">Aquatica leii</name>
    <dbReference type="NCBI Taxonomy" id="1421715"/>
    <lineage>
        <taxon>Eukaryota</taxon>
        <taxon>Metazoa</taxon>
        <taxon>Ecdysozoa</taxon>
        <taxon>Arthropoda</taxon>
        <taxon>Hexapoda</taxon>
        <taxon>Insecta</taxon>
        <taxon>Pterygota</taxon>
        <taxon>Neoptera</taxon>
        <taxon>Endopterygota</taxon>
        <taxon>Coleoptera</taxon>
        <taxon>Polyphaga</taxon>
        <taxon>Elateriformia</taxon>
        <taxon>Elateroidea</taxon>
        <taxon>Lampyridae</taxon>
        <taxon>Luciolinae</taxon>
        <taxon>Aquatica</taxon>
    </lineage>
</organism>
<proteinExistence type="inferred from homology"/>
<dbReference type="InterPro" id="IPR004045">
    <property type="entry name" value="Glutathione_S-Trfase_N"/>
</dbReference>
<dbReference type="PANTHER" id="PTHR11571:SF224">
    <property type="entry name" value="HEMATOPOIETIC PROSTAGLANDIN D SYNTHASE"/>
    <property type="match status" value="1"/>
</dbReference>
<dbReference type="GO" id="GO:0006749">
    <property type="term" value="P:glutathione metabolic process"/>
    <property type="evidence" value="ECO:0007669"/>
    <property type="project" value="TreeGrafter"/>
</dbReference>
<name>A0AAN7NY98_9COLE</name>
<dbReference type="PROSITE" id="PS50404">
    <property type="entry name" value="GST_NTER"/>
    <property type="match status" value="1"/>
</dbReference>
<comment type="caution">
    <text evidence="8">The sequence shown here is derived from an EMBL/GenBank/DDBJ whole genome shotgun (WGS) entry which is preliminary data.</text>
</comment>
<protein>
    <recommendedName>
        <fullName evidence="2">glutathione transferase</fullName>
        <ecNumber evidence="2">2.5.1.18</ecNumber>
    </recommendedName>
</protein>
<dbReference type="EC" id="2.5.1.18" evidence="2"/>
<evidence type="ECO:0000256" key="4">
    <source>
        <dbReference type="ARBA" id="ARBA00038317"/>
    </source>
</evidence>
<dbReference type="FunFam" id="1.20.1050.10:FF:000030">
    <property type="entry name" value="Glutathione S-transferase S1"/>
    <property type="match status" value="1"/>
</dbReference>
<dbReference type="FunFam" id="3.40.30.10:FF:000035">
    <property type="entry name" value="hematopoietic prostaglandin D synthase"/>
    <property type="match status" value="1"/>
</dbReference>
<dbReference type="Gene3D" id="1.20.1050.10">
    <property type="match status" value="1"/>
</dbReference>
<dbReference type="Proteomes" id="UP001353858">
    <property type="component" value="Unassembled WGS sequence"/>
</dbReference>
<dbReference type="SFLD" id="SFLDS00019">
    <property type="entry name" value="Glutathione_Transferase_(cytos"/>
    <property type="match status" value="1"/>
</dbReference>
<reference evidence="9" key="1">
    <citation type="submission" date="2023-01" db="EMBL/GenBank/DDBJ databases">
        <title>Key to firefly adult light organ development and bioluminescence: homeobox transcription factors regulate luciferase expression and transportation to peroxisome.</title>
        <authorList>
            <person name="Fu X."/>
        </authorList>
    </citation>
    <scope>NUCLEOTIDE SEQUENCE [LARGE SCALE GENOMIC DNA]</scope>
</reference>
<dbReference type="PANTHER" id="PTHR11571">
    <property type="entry name" value="GLUTATHIONE S-TRANSFERASE"/>
    <property type="match status" value="1"/>
</dbReference>
<dbReference type="GO" id="GO:0004602">
    <property type="term" value="F:glutathione peroxidase activity"/>
    <property type="evidence" value="ECO:0007669"/>
    <property type="project" value="UniProtKB-ARBA"/>
</dbReference>
<dbReference type="InterPro" id="IPR010987">
    <property type="entry name" value="Glutathione-S-Trfase_C-like"/>
</dbReference>
<dbReference type="SUPFAM" id="SSF52833">
    <property type="entry name" value="Thioredoxin-like"/>
    <property type="match status" value="1"/>
</dbReference>
<dbReference type="Gene3D" id="3.40.30.10">
    <property type="entry name" value="Glutaredoxin"/>
    <property type="match status" value="1"/>
</dbReference>
<evidence type="ECO:0000256" key="3">
    <source>
        <dbReference type="ARBA" id="ARBA00022679"/>
    </source>
</evidence>
<accession>A0AAN7NY98</accession>
<dbReference type="InterPro" id="IPR050213">
    <property type="entry name" value="GST_superfamily"/>
</dbReference>
<dbReference type="InterPro" id="IPR036249">
    <property type="entry name" value="Thioredoxin-like_sf"/>
</dbReference>
<keyword evidence="3" id="KW-0808">Transferase</keyword>
<evidence type="ECO:0000313" key="8">
    <source>
        <dbReference type="EMBL" id="KAK4872787.1"/>
    </source>
</evidence>
<dbReference type="InterPro" id="IPR036282">
    <property type="entry name" value="Glutathione-S-Trfase_C_sf"/>
</dbReference>
<evidence type="ECO:0000259" key="7">
    <source>
        <dbReference type="PROSITE" id="PS50405"/>
    </source>
</evidence>
<keyword evidence="9" id="KW-1185">Reference proteome</keyword>
<dbReference type="CDD" id="cd03192">
    <property type="entry name" value="GST_C_Sigma_like"/>
    <property type="match status" value="1"/>
</dbReference>
<dbReference type="CDD" id="cd03039">
    <property type="entry name" value="GST_N_Sigma_like"/>
    <property type="match status" value="1"/>
</dbReference>
<dbReference type="PROSITE" id="PS50405">
    <property type="entry name" value="GST_CTER"/>
    <property type="match status" value="1"/>
</dbReference>
<sequence length="250" mass="29190">MAHGLLFFETFEIRWFNKRSELDQPIKLVVCILFLSFQRYFVSCQIQTYYVPSLVVEITALGEPIRFLLSYGNIEFEDVRFERENWPQIKPNMPFGQVPVLEVDGKKAHQSLAICRYLAKKVKLTGANEWEDLEIDSIVDTLNDFRAKIAMYHYEDDAAVKAKRKTPLFEETLPYYLERFDTIAKTNNGHFAIGKLTWADFYFVGLLSYMNFMAGKNLVEGYPNLQKLEKNVLSLPAIKAWIEKRPKTDM</sequence>
<dbReference type="SUPFAM" id="SSF47616">
    <property type="entry name" value="GST C-terminal domain-like"/>
    <property type="match status" value="1"/>
</dbReference>
<evidence type="ECO:0000259" key="6">
    <source>
        <dbReference type="PROSITE" id="PS50404"/>
    </source>
</evidence>
<dbReference type="Pfam" id="PF14497">
    <property type="entry name" value="GST_C_3"/>
    <property type="match status" value="1"/>
</dbReference>
<evidence type="ECO:0000256" key="1">
    <source>
        <dbReference type="ARBA" id="ARBA00011738"/>
    </source>
</evidence>
<comment type="subunit">
    <text evidence="1">Homodimer.</text>
</comment>
<evidence type="ECO:0000313" key="9">
    <source>
        <dbReference type="Proteomes" id="UP001353858"/>
    </source>
</evidence>
<feature type="domain" description="GST N-terminal" evidence="6">
    <location>
        <begin position="49"/>
        <end position="126"/>
    </location>
</feature>
<dbReference type="AlphaFoldDB" id="A0AAN7NY98"/>
<dbReference type="InterPro" id="IPR004046">
    <property type="entry name" value="GST_C"/>
</dbReference>
<feature type="domain" description="GST C-terminal" evidence="7">
    <location>
        <begin position="128"/>
        <end position="250"/>
    </location>
</feature>
<dbReference type="Pfam" id="PF02798">
    <property type="entry name" value="GST_N"/>
    <property type="match status" value="1"/>
</dbReference>
<dbReference type="EMBL" id="JARPUR010000007">
    <property type="protein sequence ID" value="KAK4872787.1"/>
    <property type="molecule type" value="Genomic_DNA"/>
</dbReference>
<dbReference type="InterPro" id="IPR040079">
    <property type="entry name" value="Glutathione_S-Trfase"/>
</dbReference>
<evidence type="ECO:0000256" key="5">
    <source>
        <dbReference type="ARBA" id="ARBA00047960"/>
    </source>
</evidence>
<comment type="catalytic activity">
    <reaction evidence="5">
        <text>RX + glutathione = an S-substituted glutathione + a halide anion + H(+)</text>
        <dbReference type="Rhea" id="RHEA:16437"/>
        <dbReference type="ChEBI" id="CHEBI:15378"/>
        <dbReference type="ChEBI" id="CHEBI:16042"/>
        <dbReference type="ChEBI" id="CHEBI:17792"/>
        <dbReference type="ChEBI" id="CHEBI:57925"/>
        <dbReference type="ChEBI" id="CHEBI:90779"/>
        <dbReference type="EC" id="2.5.1.18"/>
    </reaction>
</comment>
<comment type="similarity">
    <text evidence="4">Belongs to the GST superfamily. Sigma family.</text>
</comment>
<evidence type="ECO:0000256" key="2">
    <source>
        <dbReference type="ARBA" id="ARBA00012452"/>
    </source>
</evidence>
<gene>
    <name evidence="8" type="ORF">RN001_014816</name>
</gene>